<proteinExistence type="predicted"/>
<organism evidence="1 3">
    <name type="scientific">Paracoccus saliphilus</name>
    <dbReference type="NCBI Taxonomy" id="405559"/>
    <lineage>
        <taxon>Bacteria</taxon>
        <taxon>Pseudomonadati</taxon>
        <taxon>Pseudomonadota</taxon>
        <taxon>Alphaproteobacteria</taxon>
        <taxon>Rhodobacterales</taxon>
        <taxon>Paracoccaceae</taxon>
        <taxon>Paracoccus</taxon>
    </lineage>
</organism>
<dbReference type="SFLD" id="SFLDS00003">
    <property type="entry name" value="Haloacid_Dehalogenase"/>
    <property type="match status" value="1"/>
</dbReference>
<dbReference type="RefSeq" id="WP_076529011.1">
    <property type="nucleotide sequence ID" value="NZ_CP067140.1"/>
</dbReference>
<dbReference type="PANTHER" id="PTHR43611">
    <property type="entry name" value="ALPHA-D-GLUCOSE 1-PHOSPHATE PHOSPHATASE"/>
    <property type="match status" value="1"/>
</dbReference>
<dbReference type="InterPro" id="IPR006439">
    <property type="entry name" value="HAD-SF_hydro_IA"/>
</dbReference>
<reference evidence="1 3" key="1">
    <citation type="submission" date="2017-01" db="EMBL/GenBank/DDBJ databases">
        <authorList>
            <person name="Varghese N."/>
            <person name="Submissions S."/>
        </authorList>
    </citation>
    <scope>NUCLEOTIDE SEQUENCE [LARGE SCALE GENOMIC DNA]</scope>
    <source>
        <strain evidence="1 3">DSM 18447</strain>
    </source>
</reference>
<dbReference type="PRINTS" id="PR00413">
    <property type="entry name" value="HADHALOGNASE"/>
</dbReference>
<reference evidence="2 4" key="2">
    <citation type="submission" date="2021-01" db="EMBL/GenBank/DDBJ databases">
        <title>Biogeographic distribution of Paracoccus.</title>
        <authorList>
            <person name="Hollensteiner J."/>
            <person name="Leineberger J."/>
            <person name="Brinkhoff T."/>
            <person name="Daniel R."/>
        </authorList>
    </citation>
    <scope>NUCLEOTIDE SEQUENCE [LARGE SCALE GENOMIC DNA]</scope>
    <source>
        <strain evidence="2 4">DSM 18447</strain>
    </source>
</reference>
<dbReference type="InterPro" id="IPR036412">
    <property type="entry name" value="HAD-like_sf"/>
</dbReference>
<dbReference type="SFLD" id="SFLDG01129">
    <property type="entry name" value="C1.5:_HAD__Beta-PGM__Phosphata"/>
    <property type="match status" value="1"/>
</dbReference>
<name>A0AA45W8K9_9RHOB</name>
<dbReference type="EMBL" id="FTOU01000031">
    <property type="protein sequence ID" value="SIT17513.1"/>
    <property type="molecule type" value="Genomic_DNA"/>
</dbReference>
<dbReference type="NCBIfam" id="TIGR01509">
    <property type="entry name" value="HAD-SF-IA-v3"/>
    <property type="match status" value="1"/>
</dbReference>
<accession>A0AA45W8K9</accession>
<dbReference type="Proteomes" id="UP001215549">
    <property type="component" value="Chromosome"/>
</dbReference>
<keyword evidence="4" id="KW-1185">Reference proteome</keyword>
<dbReference type="Gene3D" id="3.40.50.1000">
    <property type="entry name" value="HAD superfamily/HAD-like"/>
    <property type="match status" value="1"/>
</dbReference>
<dbReference type="CDD" id="cd02603">
    <property type="entry name" value="HAD_sEH-N_like"/>
    <property type="match status" value="1"/>
</dbReference>
<dbReference type="PANTHER" id="PTHR43611:SF3">
    <property type="entry name" value="FLAVIN MONONUCLEOTIDE HYDROLASE 1, CHLOROPLATIC"/>
    <property type="match status" value="1"/>
</dbReference>
<protein>
    <submittedName>
        <fullName evidence="1">2-haloacid dehalogenase</fullName>
    </submittedName>
    <submittedName>
        <fullName evidence="2">HAD family phosphatase</fullName>
    </submittedName>
</protein>
<dbReference type="Pfam" id="PF00702">
    <property type="entry name" value="Hydrolase"/>
    <property type="match status" value="1"/>
</dbReference>
<dbReference type="EMBL" id="CP067140">
    <property type="protein sequence ID" value="WCR02654.1"/>
    <property type="molecule type" value="Genomic_DNA"/>
</dbReference>
<dbReference type="Proteomes" id="UP000186216">
    <property type="component" value="Unassembled WGS sequence"/>
</dbReference>
<evidence type="ECO:0000313" key="1">
    <source>
        <dbReference type="EMBL" id="SIT17513.1"/>
    </source>
</evidence>
<evidence type="ECO:0000313" key="3">
    <source>
        <dbReference type="Proteomes" id="UP000186216"/>
    </source>
</evidence>
<gene>
    <name evidence="2" type="ORF">JHX88_17665</name>
    <name evidence="1" type="ORF">SAMN05421772_13125</name>
</gene>
<dbReference type="InterPro" id="IPR023214">
    <property type="entry name" value="HAD_sf"/>
</dbReference>
<evidence type="ECO:0000313" key="4">
    <source>
        <dbReference type="Proteomes" id="UP001215549"/>
    </source>
</evidence>
<dbReference type="AlphaFoldDB" id="A0AA45W8K9"/>
<sequence length="200" mass="21968">MRHIVFDLGQVLIEWSPEPAFSGHFDDQAAIRDWMARVDFNGWNRLQDGGRPLAEGLAAARAAHGDEAAPLENYTANFPLTIAAPVPGSWEIAEALKAAGHRLFAITNWSHDNWPAALTGYPRLQTLFEDIVVSGTERLLKPEPEIYLTLTRRNDIASGDCIFIDDSAANVEGARAVGMDAIRFTDSEALRQALKERGIG</sequence>
<evidence type="ECO:0000313" key="2">
    <source>
        <dbReference type="EMBL" id="WCR02654.1"/>
    </source>
</evidence>
<dbReference type="SUPFAM" id="SSF56784">
    <property type="entry name" value="HAD-like"/>
    <property type="match status" value="1"/>
</dbReference>